<dbReference type="Proteomes" id="UP000326759">
    <property type="component" value="Unassembled WGS sequence"/>
</dbReference>
<comment type="caution">
    <text evidence="4">The sequence shown here is derived from an EMBL/GenBank/DDBJ whole genome shotgun (WGS) entry which is preliminary data.</text>
</comment>
<feature type="compositionally biased region" description="Low complexity" evidence="1">
    <location>
        <begin position="561"/>
        <end position="575"/>
    </location>
</feature>
<dbReference type="InterPro" id="IPR029052">
    <property type="entry name" value="Metallo-depent_PP-like"/>
</dbReference>
<dbReference type="PANTHER" id="PTHR14795:SF0">
    <property type="entry name" value="TRANSMEMBRANE PROTEIN 62"/>
    <property type="match status" value="1"/>
</dbReference>
<evidence type="ECO:0000256" key="1">
    <source>
        <dbReference type="SAM" id="MobiDB-lite"/>
    </source>
</evidence>
<gene>
    <name evidence="4" type="primary">Tmem62</name>
    <name evidence="4" type="ORF">Anas_05640</name>
</gene>
<dbReference type="Gene3D" id="3.60.21.10">
    <property type="match status" value="1"/>
</dbReference>
<dbReference type="OrthoDB" id="27234at2759"/>
<keyword evidence="2" id="KW-0472">Membrane</keyword>
<dbReference type="SUPFAM" id="SSF56300">
    <property type="entry name" value="Metallo-dependent phosphatases"/>
    <property type="match status" value="1"/>
</dbReference>
<organism evidence="4 5">
    <name type="scientific">Armadillidium nasatum</name>
    <dbReference type="NCBI Taxonomy" id="96803"/>
    <lineage>
        <taxon>Eukaryota</taxon>
        <taxon>Metazoa</taxon>
        <taxon>Ecdysozoa</taxon>
        <taxon>Arthropoda</taxon>
        <taxon>Crustacea</taxon>
        <taxon>Multicrustacea</taxon>
        <taxon>Malacostraca</taxon>
        <taxon>Eumalacostraca</taxon>
        <taxon>Peracarida</taxon>
        <taxon>Isopoda</taxon>
        <taxon>Oniscidea</taxon>
        <taxon>Crinocheta</taxon>
        <taxon>Armadillidiidae</taxon>
        <taxon>Armadillidium</taxon>
    </lineage>
</organism>
<feature type="transmembrane region" description="Helical" evidence="2">
    <location>
        <begin position="12"/>
        <end position="35"/>
    </location>
</feature>
<reference evidence="4 5" key="1">
    <citation type="journal article" date="2019" name="PLoS Biol.">
        <title>Sex chromosomes control vertical transmission of feminizing Wolbachia symbionts in an isopod.</title>
        <authorList>
            <person name="Becking T."/>
            <person name="Chebbi M.A."/>
            <person name="Giraud I."/>
            <person name="Moumen B."/>
            <person name="Laverre T."/>
            <person name="Caubet Y."/>
            <person name="Peccoud J."/>
            <person name="Gilbert C."/>
            <person name="Cordaux R."/>
        </authorList>
    </citation>
    <scope>NUCLEOTIDE SEQUENCE [LARGE SCALE GENOMIC DNA]</scope>
    <source>
        <strain evidence="4">ANa2</strain>
        <tissue evidence="4">Whole body excluding digestive tract and cuticle</tissue>
    </source>
</reference>
<dbReference type="AlphaFoldDB" id="A0A5N5SSN7"/>
<dbReference type="InterPro" id="IPR056230">
    <property type="entry name" value="TMEM62_C"/>
</dbReference>
<feature type="domain" description="TMEM62 C-terminal" evidence="3">
    <location>
        <begin position="387"/>
        <end position="515"/>
    </location>
</feature>
<evidence type="ECO:0000313" key="5">
    <source>
        <dbReference type="Proteomes" id="UP000326759"/>
    </source>
</evidence>
<feature type="transmembrane region" description="Helical" evidence="2">
    <location>
        <begin position="383"/>
        <end position="406"/>
    </location>
</feature>
<dbReference type="Pfam" id="PF24394">
    <property type="entry name" value="TMEM62_C"/>
    <property type="match status" value="1"/>
</dbReference>
<keyword evidence="5" id="KW-1185">Reference proteome</keyword>
<keyword evidence="2 4" id="KW-0812">Transmembrane</keyword>
<feature type="region of interest" description="Disordered" evidence="1">
    <location>
        <begin position="548"/>
        <end position="602"/>
    </location>
</feature>
<protein>
    <submittedName>
        <fullName evidence="4">Transmembrane protein 62</fullName>
    </submittedName>
</protein>
<proteinExistence type="predicted"/>
<evidence type="ECO:0000313" key="4">
    <source>
        <dbReference type="EMBL" id="KAB7497226.1"/>
    </source>
</evidence>
<sequence length="602" mass="67859">MAKWQGIVGKFWLLLSTIVGMIIIIGGASIVGRVVKVISLNNSESVNSEESSTFEENFKNDFNDLVLGNSTDHLIWFMQKKSDKKGAGLVNWRGEELSMVESIWVTWVSDLHLSIFHDKSRLLMLEKFANETVSVVKPSVVLASGDLTDAKTIDMLGSKQYVEEWKYYKGVLDKSHNFDVPSLTSKNNFYQIYSSQGPKHLRSYMYTLKKGTDSVSFIAVDACLLPGPRRPFNFIGVLTSKEMEALVEFEKESKKSNYTIWFGHYPTSCIISPDPGIRKLMGQGLAYLCGHLHTLVWSLSKISQVKVRFDEKGKWQMLIPVQGPLYVAPWIPSKYEKGIHMIEVFAEDISGRKRKVSHYFALDDSEVNFAFWPRVILMSNVSVVFQFLFGVSVCLCVIPLCVVRWMHHRAKGNKMLKPRIRSWIIRIWVRKLWVLCAVDKLFWPLVCYSVYLPVGPWFIGKVLDNHIGVVFAWGTFVYSSYLPGSLTYAYGFLQIIMFQCPLLLITAHSSDIRVVGKIWASFPEPIVETNFAVQDDSMAIDCDPSSHLPLQGGSQTEESVDSSGPTESTGSTSDPLTSLGVGTSQKLENTHSETFHTSVGDQ</sequence>
<evidence type="ECO:0000256" key="2">
    <source>
        <dbReference type="SAM" id="Phobius"/>
    </source>
</evidence>
<keyword evidence="2" id="KW-1133">Transmembrane helix</keyword>
<accession>A0A5N5SSN7</accession>
<dbReference type="PANTHER" id="PTHR14795">
    <property type="entry name" value="HELICASE RELATED"/>
    <property type="match status" value="1"/>
</dbReference>
<evidence type="ECO:0000259" key="3">
    <source>
        <dbReference type="Pfam" id="PF24394"/>
    </source>
</evidence>
<name>A0A5N5SSN7_9CRUS</name>
<dbReference type="EMBL" id="SEYY01020556">
    <property type="protein sequence ID" value="KAB7497226.1"/>
    <property type="molecule type" value="Genomic_DNA"/>
</dbReference>